<dbReference type="CDD" id="cd12797">
    <property type="entry name" value="M23_peptidase"/>
    <property type="match status" value="1"/>
</dbReference>
<dbReference type="InterPro" id="IPR050570">
    <property type="entry name" value="Cell_wall_metabolism_enzyme"/>
</dbReference>
<dbReference type="Gene3D" id="2.70.70.10">
    <property type="entry name" value="Glucose Permease (Domain IIA)"/>
    <property type="match status" value="1"/>
</dbReference>
<dbReference type="AlphaFoldDB" id="X0Y7N0"/>
<feature type="domain" description="M23ase beta-sheet core" evidence="1">
    <location>
        <begin position="65"/>
        <end position="99"/>
    </location>
</feature>
<feature type="non-terminal residue" evidence="2">
    <location>
        <position position="1"/>
    </location>
</feature>
<feature type="non-terminal residue" evidence="2">
    <location>
        <position position="214"/>
    </location>
</feature>
<dbReference type="Pfam" id="PF01551">
    <property type="entry name" value="Peptidase_M23"/>
    <property type="match status" value="1"/>
</dbReference>
<dbReference type="PANTHER" id="PTHR21666">
    <property type="entry name" value="PEPTIDASE-RELATED"/>
    <property type="match status" value="1"/>
</dbReference>
<sequence length="214" mass="23978">GYIYRVSTSFKGYGKALYLKLRDGRIVVYGHLSKFEDELGEEIRKLQMSVRRYNHNLFFTPDEYPVKRGQVIGYSGSSGARAPHLHFEIRSAGNNPLNPLKYGFPFADNRPPVFEKLAIRHYENGFAPGNPCDIEIINVAEGIGAGEYVIGDTVIGTGYMALAVSGGDRIDGKGFLYGFYSLRLRVDDSVIFSMNSDSITYETTGQLEYVRDME</sequence>
<dbReference type="InterPro" id="IPR011055">
    <property type="entry name" value="Dup_hybrid_motif"/>
</dbReference>
<dbReference type="SUPFAM" id="SSF51261">
    <property type="entry name" value="Duplicated hybrid motif"/>
    <property type="match status" value="1"/>
</dbReference>
<dbReference type="GO" id="GO:0004222">
    <property type="term" value="F:metalloendopeptidase activity"/>
    <property type="evidence" value="ECO:0007669"/>
    <property type="project" value="TreeGrafter"/>
</dbReference>
<dbReference type="PANTHER" id="PTHR21666:SF270">
    <property type="entry name" value="MUREIN HYDROLASE ACTIVATOR ENVC"/>
    <property type="match status" value="1"/>
</dbReference>
<protein>
    <recommendedName>
        <fullName evidence="1">M23ase beta-sheet core domain-containing protein</fullName>
    </recommendedName>
</protein>
<organism evidence="2">
    <name type="scientific">marine sediment metagenome</name>
    <dbReference type="NCBI Taxonomy" id="412755"/>
    <lineage>
        <taxon>unclassified sequences</taxon>
        <taxon>metagenomes</taxon>
        <taxon>ecological metagenomes</taxon>
    </lineage>
</organism>
<proteinExistence type="predicted"/>
<accession>X0Y7N0</accession>
<dbReference type="InterPro" id="IPR016047">
    <property type="entry name" value="M23ase_b-sheet_dom"/>
</dbReference>
<name>X0Y7N0_9ZZZZ</name>
<evidence type="ECO:0000259" key="1">
    <source>
        <dbReference type="Pfam" id="PF01551"/>
    </source>
</evidence>
<gene>
    <name evidence="2" type="ORF">S01H1_81071</name>
</gene>
<dbReference type="EMBL" id="BARS01054818">
    <property type="protein sequence ID" value="GAG51879.1"/>
    <property type="molecule type" value="Genomic_DNA"/>
</dbReference>
<evidence type="ECO:0000313" key="2">
    <source>
        <dbReference type="EMBL" id="GAG51879.1"/>
    </source>
</evidence>
<reference evidence="2" key="1">
    <citation type="journal article" date="2014" name="Front. Microbiol.">
        <title>High frequency of phylogenetically diverse reductive dehalogenase-homologous genes in deep subseafloor sedimentary metagenomes.</title>
        <authorList>
            <person name="Kawai M."/>
            <person name="Futagami T."/>
            <person name="Toyoda A."/>
            <person name="Takaki Y."/>
            <person name="Nishi S."/>
            <person name="Hori S."/>
            <person name="Arai W."/>
            <person name="Tsubouchi T."/>
            <person name="Morono Y."/>
            <person name="Uchiyama I."/>
            <person name="Ito T."/>
            <person name="Fujiyama A."/>
            <person name="Inagaki F."/>
            <person name="Takami H."/>
        </authorList>
    </citation>
    <scope>NUCLEOTIDE SEQUENCE</scope>
    <source>
        <strain evidence="2">Expedition CK06-06</strain>
    </source>
</reference>
<comment type="caution">
    <text evidence="2">The sequence shown here is derived from an EMBL/GenBank/DDBJ whole genome shotgun (WGS) entry which is preliminary data.</text>
</comment>